<feature type="domain" description="Cation efflux protein cytoplasmic" evidence="11">
    <location>
        <begin position="224"/>
        <end position="301"/>
    </location>
</feature>
<feature type="transmembrane region" description="Helical" evidence="9">
    <location>
        <begin position="95"/>
        <end position="114"/>
    </location>
</feature>
<dbReference type="InterPro" id="IPR036837">
    <property type="entry name" value="Cation_efflux_CTD_sf"/>
</dbReference>
<dbReference type="InterPro" id="IPR058533">
    <property type="entry name" value="Cation_efflux_TM"/>
</dbReference>
<evidence type="ECO:0000256" key="8">
    <source>
        <dbReference type="ARBA" id="ARBA00068882"/>
    </source>
</evidence>
<dbReference type="InterPro" id="IPR002524">
    <property type="entry name" value="Cation_efflux"/>
</dbReference>
<keyword evidence="6 9" id="KW-1133">Transmembrane helix</keyword>
<evidence type="ECO:0000256" key="1">
    <source>
        <dbReference type="ARBA" id="ARBA00004651"/>
    </source>
</evidence>
<organism evidence="12 13">
    <name type="scientific">Hyphomicrobium nitrativorans NL23</name>
    <dbReference type="NCBI Taxonomy" id="1029756"/>
    <lineage>
        <taxon>Bacteria</taxon>
        <taxon>Pseudomonadati</taxon>
        <taxon>Pseudomonadota</taxon>
        <taxon>Alphaproteobacteria</taxon>
        <taxon>Hyphomicrobiales</taxon>
        <taxon>Hyphomicrobiaceae</taxon>
        <taxon>Hyphomicrobium</taxon>
    </lineage>
</organism>
<feature type="domain" description="Cation efflux protein transmembrane" evidence="10">
    <location>
        <begin position="27"/>
        <end position="219"/>
    </location>
</feature>
<evidence type="ECO:0000256" key="2">
    <source>
        <dbReference type="ARBA" id="ARBA00008114"/>
    </source>
</evidence>
<feature type="transmembrane region" description="Helical" evidence="9">
    <location>
        <begin position="21"/>
        <end position="43"/>
    </location>
</feature>
<comment type="subcellular location">
    <subcellularLocation>
        <location evidence="1">Cell membrane</location>
        <topology evidence="1">Multi-pass membrane protein</topology>
    </subcellularLocation>
</comment>
<keyword evidence="5 9" id="KW-0812">Transmembrane</keyword>
<feature type="transmembrane region" description="Helical" evidence="9">
    <location>
        <begin position="55"/>
        <end position="74"/>
    </location>
</feature>
<dbReference type="Pfam" id="PF16916">
    <property type="entry name" value="ZT_dimer"/>
    <property type="match status" value="1"/>
</dbReference>
<dbReference type="Gene3D" id="1.20.1510.10">
    <property type="entry name" value="Cation efflux protein transmembrane domain"/>
    <property type="match status" value="1"/>
</dbReference>
<dbReference type="GO" id="GO:0005886">
    <property type="term" value="C:plasma membrane"/>
    <property type="evidence" value="ECO:0007669"/>
    <property type="project" value="UniProtKB-SubCell"/>
</dbReference>
<evidence type="ECO:0000256" key="9">
    <source>
        <dbReference type="SAM" id="Phobius"/>
    </source>
</evidence>
<evidence type="ECO:0000313" key="12">
    <source>
        <dbReference type="EMBL" id="AHB48464.1"/>
    </source>
</evidence>
<dbReference type="GO" id="GO:0015341">
    <property type="term" value="F:zinc efflux antiporter activity"/>
    <property type="evidence" value="ECO:0007669"/>
    <property type="project" value="TreeGrafter"/>
</dbReference>
<comment type="similarity">
    <text evidence="2">Belongs to the cation diffusion facilitator (CDF) transporter (TC 2.A.4) family.</text>
</comment>
<dbReference type="AlphaFoldDB" id="V5SES9"/>
<dbReference type="KEGG" id="hni:W911_08750"/>
<dbReference type="NCBIfam" id="TIGR01297">
    <property type="entry name" value="CDF"/>
    <property type="match status" value="1"/>
</dbReference>
<dbReference type="PANTHER" id="PTHR43840:SF15">
    <property type="entry name" value="MITOCHONDRIAL METAL TRANSPORTER 1-RELATED"/>
    <property type="match status" value="1"/>
</dbReference>
<dbReference type="PANTHER" id="PTHR43840">
    <property type="entry name" value="MITOCHONDRIAL METAL TRANSPORTER 1-RELATED"/>
    <property type="match status" value="1"/>
</dbReference>
<name>V5SES9_9HYPH</name>
<evidence type="ECO:0000256" key="4">
    <source>
        <dbReference type="ARBA" id="ARBA00022475"/>
    </source>
</evidence>
<dbReference type="GO" id="GO:0015093">
    <property type="term" value="F:ferrous iron transmembrane transporter activity"/>
    <property type="evidence" value="ECO:0007669"/>
    <property type="project" value="TreeGrafter"/>
</dbReference>
<accession>V5SES9</accession>
<reference evidence="12 13" key="1">
    <citation type="journal article" date="2014" name="Genome Announc.">
        <title>Complete Genome Sequence of Hyphomicrobium nitrativorans Strain NL23, a Denitrifying Bacterium Isolated from Biofilm of a Methanol-Fed Denitrification System Treating Seawater at the Montreal Biodome.</title>
        <authorList>
            <person name="Martineau C."/>
            <person name="Villeneuve C."/>
            <person name="Mauffrey F."/>
            <person name="Villemur R."/>
        </authorList>
    </citation>
    <scope>NUCLEOTIDE SEQUENCE [LARGE SCALE GENOMIC DNA]</scope>
    <source>
        <strain evidence="12">NL23</strain>
    </source>
</reference>
<dbReference type="STRING" id="1029756.W911_08750"/>
<feature type="transmembrane region" description="Helical" evidence="9">
    <location>
        <begin position="159"/>
        <end position="182"/>
    </location>
</feature>
<evidence type="ECO:0000256" key="3">
    <source>
        <dbReference type="ARBA" id="ARBA00022448"/>
    </source>
</evidence>
<dbReference type="InterPro" id="IPR050291">
    <property type="entry name" value="CDF_Transporter"/>
</dbReference>
<gene>
    <name evidence="12" type="ORF">W911_08750</name>
</gene>
<feature type="transmembrane region" description="Helical" evidence="9">
    <location>
        <begin position="126"/>
        <end position="147"/>
    </location>
</feature>
<evidence type="ECO:0000256" key="6">
    <source>
        <dbReference type="ARBA" id="ARBA00022989"/>
    </source>
</evidence>
<evidence type="ECO:0000256" key="7">
    <source>
        <dbReference type="ARBA" id="ARBA00023136"/>
    </source>
</evidence>
<dbReference type="SUPFAM" id="SSF161111">
    <property type="entry name" value="Cation efflux protein transmembrane domain-like"/>
    <property type="match status" value="1"/>
</dbReference>
<dbReference type="PATRIC" id="fig|1029756.8.peg.1827"/>
<dbReference type="Gene3D" id="3.30.70.1350">
    <property type="entry name" value="Cation efflux protein, cytoplasmic domain"/>
    <property type="match status" value="1"/>
</dbReference>
<dbReference type="Proteomes" id="UP000018542">
    <property type="component" value="Chromosome"/>
</dbReference>
<proteinExistence type="inferred from homology"/>
<sequence>MTDEGAGMDPRPSKPRKFSTVQFIGAASIVVALAVMALKYAAYLVTGSVALYSDALESIVNLVAAVAALLAITFGARPADKEHPFGHHKAEYFSAVLEGALIIVAALLIFREAYDALLSPRDIEAFGLGMGLSAVATALNGVWAAFLIRRGRRYRSPALVADGWHLLTDVLTSVGVIAGLLLAKATGIALLDPLLAVAVAAYILWSGSKIAMASLSGLLDEAADADIQARIRAAIKEGGGGALEAHGVRTRIAGPVVFIEFHLVVPGAMSVHEAHEICDRLEAALEAEIEGSDVVIHVEPEHKAEARTTGAIQL</sequence>
<evidence type="ECO:0000259" key="10">
    <source>
        <dbReference type="Pfam" id="PF01545"/>
    </source>
</evidence>
<evidence type="ECO:0000313" key="13">
    <source>
        <dbReference type="Proteomes" id="UP000018542"/>
    </source>
</evidence>
<protein>
    <recommendedName>
        <fullName evidence="8">Protein p34</fullName>
    </recommendedName>
</protein>
<dbReference type="Pfam" id="PF01545">
    <property type="entry name" value="Cation_efflux"/>
    <property type="match status" value="1"/>
</dbReference>
<dbReference type="FunFam" id="3.30.70.1350:FF:000002">
    <property type="entry name" value="Ferrous-iron efflux pump FieF"/>
    <property type="match status" value="1"/>
</dbReference>
<dbReference type="GO" id="GO:0006882">
    <property type="term" value="P:intracellular zinc ion homeostasis"/>
    <property type="evidence" value="ECO:0007669"/>
    <property type="project" value="TreeGrafter"/>
</dbReference>
<feature type="transmembrane region" description="Helical" evidence="9">
    <location>
        <begin position="188"/>
        <end position="205"/>
    </location>
</feature>
<keyword evidence="4" id="KW-1003">Cell membrane</keyword>
<dbReference type="GO" id="GO:0015086">
    <property type="term" value="F:cadmium ion transmembrane transporter activity"/>
    <property type="evidence" value="ECO:0007669"/>
    <property type="project" value="TreeGrafter"/>
</dbReference>
<dbReference type="InterPro" id="IPR027470">
    <property type="entry name" value="Cation_efflux_CTD"/>
</dbReference>
<dbReference type="SUPFAM" id="SSF160240">
    <property type="entry name" value="Cation efflux protein cytoplasmic domain-like"/>
    <property type="match status" value="1"/>
</dbReference>
<dbReference type="HOGENOM" id="CLU_013430_3_0_5"/>
<keyword evidence="3" id="KW-0813">Transport</keyword>
<evidence type="ECO:0000259" key="11">
    <source>
        <dbReference type="Pfam" id="PF16916"/>
    </source>
</evidence>
<keyword evidence="7 9" id="KW-0472">Membrane</keyword>
<dbReference type="EMBL" id="CP006912">
    <property type="protein sequence ID" value="AHB48464.1"/>
    <property type="molecule type" value="Genomic_DNA"/>
</dbReference>
<dbReference type="InterPro" id="IPR027469">
    <property type="entry name" value="Cation_efflux_TMD_sf"/>
</dbReference>
<keyword evidence="13" id="KW-1185">Reference proteome</keyword>
<evidence type="ECO:0000256" key="5">
    <source>
        <dbReference type="ARBA" id="ARBA00022692"/>
    </source>
</evidence>